<organism evidence="1 2">
    <name type="scientific">Lentinula detonsa</name>
    <dbReference type="NCBI Taxonomy" id="2804962"/>
    <lineage>
        <taxon>Eukaryota</taxon>
        <taxon>Fungi</taxon>
        <taxon>Dikarya</taxon>
        <taxon>Basidiomycota</taxon>
        <taxon>Agaricomycotina</taxon>
        <taxon>Agaricomycetes</taxon>
        <taxon>Agaricomycetidae</taxon>
        <taxon>Agaricales</taxon>
        <taxon>Marasmiineae</taxon>
        <taxon>Omphalotaceae</taxon>
        <taxon>Lentinula</taxon>
    </lineage>
</organism>
<accession>A0A9W8P6P1</accession>
<dbReference type="Proteomes" id="UP001142393">
    <property type="component" value="Unassembled WGS sequence"/>
</dbReference>
<comment type="caution">
    <text evidence="1">The sequence shown here is derived from an EMBL/GenBank/DDBJ whole genome shotgun (WGS) entry which is preliminary data.</text>
</comment>
<proteinExistence type="predicted"/>
<dbReference type="EMBL" id="JANVFU010000003">
    <property type="protein sequence ID" value="KAJ3748034.1"/>
    <property type="molecule type" value="Genomic_DNA"/>
</dbReference>
<protein>
    <submittedName>
        <fullName evidence="1">Uncharacterized protein</fullName>
    </submittedName>
</protein>
<sequence>MLVLNRVLKQLELLAYATCTAKLTRRRQRLNTNCFFGNALSRDDLRLLKFLNLTGDKTGSRTIGGSYHVRNYSNQDILLAGATEELGRPPTERFVDGESVKMLAHEIILPQAYCPYKHRHSNFMKITNSKLCMLECSIAHVKRYKKQVQPAAGAGVVIDETRRSRNEQDHQSQTCNAWASYPGLVIWGLGSKFAKKSSCATRLTTPPPVPRVWILSAAWRDCDPRIVRHFGLA</sequence>
<evidence type="ECO:0000313" key="1">
    <source>
        <dbReference type="EMBL" id="KAJ3748034.1"/>
    </source>
</evidence>
<name>A0A9W8P6P1_9AGAR</name>
<evidence type="ECO:0000313" key="2">
    <source>
        <dbReference type="Proteomes" id="UP001142393"/>
    </source>
</evidence>
<keyword evidence="2" id="KW-1185">Reference proteome</keyword>
<gene>
    <name evidence="1" type="ORF">DFH05DRAFT_1458257</name>
</gene>
<reference evidence="1 2" key="1">
    <citation type="journal article" date="2023" name="Proc. Natl. Acad. Sci. U.S.A.">
        <title>A global phylogenomic analysis of the shiitake genus Lentinula.</title>
        <authorList>
            <person name="Sierra-Patev S."/>
            <person name="Min B."/>
            <person name="Naranjo-Ortiz M."/>
            <person name="Looney B."/>
            <person name="Konkel Z."/>
            <person name="Slot J.C."/>
            <person name="Sakamoto Y."/>
            <person name="Steenwyk J.L."/>
            <person name="Rokas A."/>
            <person name="Carro J."/>
            <person name="Camarero S."/>
            <person name="Ferreira P."/>
            <person name="Molpeceres G."/>
            <person name="Ruiz-Duenas F.J."/>
            <person name="Serrano A."/>
            <person name="Henrissat B."/>
            <person name="Drula E."/>
            <person name="Hughes K.W."/>
            <person name="Mata J.L."/>
            <person name="Ishikawa N.K."/>
            <person name="Vargas-Isla R."/>
            <person name="Ushijima S."/>
            <person name="Smith C.A."/>
            <person name="Donoghue J."/>
            <person name="Ahrendt S."/>
            <person name="Andreopoulos W."/>
            <person name="He G."/>
            <person name="LaButti K."/>
            <person name="Lipzen A."/>
            <person name="Ng V."/>
            <person name="Riley R."/>
            <person name="Sandor L."/>
            <person name="Barry K."/>
            <person name="Martinez A.T."/>
            <person name="Xiao Y."/>
            <person name="Gibbons J.G."/>
            <person name="Terashima K."/>
            <person name="Grigoriev I.V."/>
            <person name="Hibbett D."/>
        </authorList>
    </citation>
    <scope>NUCLEOTIDE SEQUENCE [LARGE SCALE GENOMIC DNA]</scope>
    <source>
        <strain evidence="1 2">TFB7810</strain>
    </source>
</reference>
<dbReference type="AlphaFoldDB" id="A0A9W8P6P1"/>